<accession>A0A7J3VS27</accession>
<dbReference type="GO" id="GO:0003735">
    <property type="term" value="F:structural constituent of ribosome"/>
    <property type="evidence" value="ECO:0007669"/>
    <property type="project" value="TreeGrafter"/>
</dbReference>
<evidence type="ECO:0000313" key="3">
    <source>
        <dbReference type="EMBL" id="HHM43840.1"/>
    </source>
</evidence>
<dbReference type="PANTHER" id="PTHR11524">
    <property type="entry name" value="60S RIBOSOMAL PROTEIN L7"/>
    <property type="match status" value="1"/>
</dbReference>
<dbReference type="PANTHER" id="PTHR11524:SF16">
    <property type="entry name" value="LARGE RIBOSOMAL SUBUNIT PROTEIN UL30"/>
    <property type="match status" value="1"/>
</dbReference>
<dbReference type="GO" id="GO:0003723">
    <property type="term" value="F:RNA binding"/>
    <property type="evidence" value="ECO:0007669"/>
    <property type="project" value="TreeGrafter"/>
</dbReference>
<dbReference type="Gene3D" id="3.30.1390.20">
    <property type="entry name" value="Ribosomal protein L30, ferredoxin-like fold domain"/>
    <property type="match status" value="1"/>
</dbReference>
<proteinExistence type="inferred from homology"/>
<dbReference type="Gene3D" id="1.10.15.30">
    <property type="match status" value="1"/>
</dbReference>
<comment type="caution">
    <text evidence="3">The sequence shown here is derived from an EMBL/GenBank/DDBJ whole genome shotgun (WGS) entry which is preliminary data.</text>
</comment>
<comment type="similarity">
    <text evidence="1">Belongs to the universal ribosomal protein uL30 family.</text>
</comment>
<dbReference type="Pfam" id="PF00327">
    <property type="entry name" value="Ribosomal_L30"/>
    <property type="match status" value="1"/>
</dbReference>
<dbReference type="GO" id="GO:0022625">
    <property type="term" value="C:cytosolic large ribosomal subunit"/>
    <property type="evidence" value="ECO:0007669"/>
    <property type="project" value="TreeGrafter"/>
</dbReference>
<dbReference type="SUPFAM" id="SSF55129">
    <property type="entry name" value="Ribosomal protein L30p/L7e"/>
    <property type="match status" value="1"/>
</dbReference>
<keyword evidence="3" id="KW-0687">Ribonucleoprotein</keyword>
<dbReference type="InterPro" id="IPR036919">
    <property type="entry name" value="Ribo_uL30_ferredoxin-like_sf"/>
</dbReference>
<dbReference type="InterPro" id="IPR016082">
    <property type="entry name" value="Ribosomal_uL30_ferredoxin-like"/>
</dbReference>
<dbReference type="InterPro" id="IPR039699">
    <property type="entry name" value="Ribosomal_uL30"/>
</dbReference>
<feature type="domain" description="Large ribosomal subunit protein uL30-like ferredoxin-like fold" evidence="2">
    <location>
        <begin position="7"/>
        <end position="54"/>
    </location>
</feature>
<dbReference type="GO" id="GO:0000463">
    <property type="term" value="P:maturation of LSU-rRNA from tricistronic rRNA transcript (SSU-rRNA, 5.8S rRNA, LSU-rRNA)"/>
    <property type="evidence" value="ECO:0007669"/>
    <property type="project" value="TreeGrafter"/>
</dbReference>
<dbReference type="EMBL" id="DRXH01000035">
    <property type="protein sequence ID" value="HHM43840.1"/>
    <property type="molecule type" value="Genomic_DNA"/>
</dbReference>
<organism evidence="3">
    <name type="scientific">Caldiarchaeum subterraneum</name>
    <dbReference type="NCBI Taxonomy" id="311458"/>
    <lineage>
        <taxon>Archaea</taxon>
        <taxon>Nitrososphaerota</taxon>
        <taxon>Candidatus Caldarchaeales</taxon>
        <taxon>Candidatus Caldarchaeaceae</taxon>
        <taxon>Candidatus Caldarchaeum</taxon>
    </lineage>
</organism>
<evidence type="ECO:0000259" key="2">
    <source>
        <dbReference type="Pfam" id="PF00327"/>
    </source>
</evidence>
<sequence>MTSVLMVLRIKGNVGLDPEVEKTLESLRLDRAFKAGLYPSSPTLMGMLRRAQRYLTWGEPNKQTIFTFLKKAGYVAEDGLEKLAEKLERGESSLDKPVLLRLRPPSGGFKRSVKRAFKSGGEYGDRGGEINELFRRMI</sequence>
<gene>
    <name evidence="3" type="ORF">ENM31_00895</name>
</gene>
<keyword evidence="3" id="KW-0689">Ribosomal protein</keyword>
<evidence type="ECO:0000256" key="1">
    <source>
        <dbReference type="ARBA" id="ARBA00007594"/>
    </source>
</evidence>
<protein>
    <submittedName>
        <fullName evidence="3">50S ribosomal protein L30</fullName>
    </submittedName>
</protein>
<reference evidence="3" key="1">
    <citation type="journal article" date="2020" name="mSystems">
        <title>Genome- and Community-Level Interaction Insights into Carbon Utilization and Element Cycling Functions of Hydrothermarchaeota in Hydrothermal Sediment.</title>
        <authorList>
            <person name="Zhou Z."/>
            <person name="Liu Y."/>
            <person name="Xu W."/>
            <person name="Pan J."/>
            <person name="Luo Z.H."/>
            <person name="Li M."/>
        </authorList>
    </citation>
    <scope>NUCLEOTIDE SEQUENCE [LARGE SCALE GENOMIC DNA]</scope>
    <source>
        <strain evidence="3">SpSt-1074</strain>
    </source>
</reference>
<dbReference type="AlphaFoldDB" id="A0A7J3VS27"/>
<name>A0A7J3VS27_CALS0</name>